<organism evidence="15 16">
    <name type="scientific">Naegleria lovaniensis</name>
    <name type="common">Amoeba</name>
    <dbReference type="NCBI Taxonomy" id="51637"/>
    <lineage>
        <taxon>Eukaryota</taxon>
        <taxon>Discoba</taxon>
        <taxon>Heterolobosea</taxon>
        <taxon>Tetramitia</taxon>
        <taxon>Eutetramitia</taxon>
        <taxon>Vahlkampfiidae</taxon>
        <taxon>Naegleria</taxon>
    </lineage>
</organism>
<comment type="catalytic activity">
    <reaction evidence="10 12">
        <text>O-phospho-L-threonyl-[protein] + H2O = L-threonyl-[protein] + phosphate</text>
        <dbReference type="Rhea" id="RHEA:47004"/>
        <dbReference type="Rhea" id="RHEA-COMP:11060"/>
        <dbReference type="Rhea" id="RHEA-COMP:11605"/>
        <dbReference type="ChEBI" id="CHEBI:15377"/>
        <dbReference type="ChEBI" id="CHEBI:30013"/>
        <dbReference type="ChEBI" id="CHEBI:43474"/>
        <dbReference type="ChEBI" id="CHEBI:61977"/>
        <dbReference type="EC" id="3.1.3.16"/>
    </reaction>
</comment>
<keyword evidence="7 12" id="KW-0904">Protein phosphatase</keyword>
<evidence type="ECO:0000256" key="11">
    <source>
        <dbReference type="PROSITE-ProRule" id="PRU00812"/>
    </source>
</evidence>
<keyword evidence="4 12" id="KW-0863">Zinc-finger</keyword>
<evidence type="ECO:0000256" key="2">
    <source>
        <dbReference type="ARBA" id="ARBA00005676"/>
    </source>
</evidence>
<keyword evidence="6 12" id="KW-0862">Zinc</keyword>
<dbReference type="GO" id="GO:0005737">
    <property type="term" value="C:cytoplasm"/>
    <property type="evidence" value="ECO:0007669"/>
    <property type="project" value="TreeGrafter"/>
</dbReference>
<dbReference type="Gene3D" id="1.25.40.820">
    <property type="match status" value="1"/>
</dbReference>
<dbReference type="EMBL" id="PYSW02000001">
    <property type="protein sequence ID" value="KAG2393964.1"/>
    <property type="molecule type" value="Genomic_DNA"/>
</dbReference>
<dbReference type="PANTHER" id="PTHR14732">
    <property type="entry name" value="RNA POLYMERASE II SUBUNIT B1 CTD PHOSPHATASE RPAP2-RELATED"/>
    <property type="match status" value="1"/>
</dbReference>
<accession>A0AA88H5T1</accession>
<dbReference type="Proteomes" id="UP000816034">
    <property type="component" value="Unassembled WGS sequence"/>
</dbReference>
<feature type="domain" description="RTR1-type" evidence="14">
    <location>
        <begin position="99"/>
        <end position="187"/>
    </location>
</feature>
<dbReference type="PANTHER" id="PTHR14732:SF0">
    <property type="entry name" value="RNA POLYMERASE II SUBUNIT B1 CTD PHOSPHATASE RPAP2-RELATED"/>
    <property type="match status" value="1"/>
</dbReference>
<feature type="region of interest" description="Disordered" evidence="13">
    <location>
        <begin position="329"/>
        <end position="350"/>
    </location>
</feature>
<evidence type="ECO:0000256" key="7">
    <source>
        <dbReference type="ARBA" id="ARBA00022912"/>
    </source>
</evidence>
<sequence>MLQASHTSSKKVTFGSELNDDQPQDLEEWNQEKKPLNTQVKKRSTRFKNVKGGKSQTRALEIKNQKAILIYNKLIDDAIQKIIFSLIDQEEVSELYLDFVCQLLQPLHFENVLEERNASGWCGNPLCPNEIDQEELGKNPKYYIDMKSLKLVDVSDFSRRLFCCENCKKVAFNKMNACSTTIPYTRNCSKLLSMLFPEIGEDKLNLMINKAKQLALEDKTATIALNVKENSNPKKPSIGAHDPLNCESDSIEGFKPKINSQTQLEENNKTPNIKKIGYFFESCSESDGEEEFDMSEIKLDDFQELWTLFSRLVTKSTIRFFQDFDIGTSHEPVPQHGTSTSDSKKEKANELSGLSYEEMKIYQELYKEVGIDISEDVESVKPTATYEIYSEDGATIKEEVHLERFQVLSQSLIDIVPKICDSIGHTNYGKIRKQFNDLLSTFSYEYSLPSLDGKKLKIIGYIFLKLLAIKDKDFMENLVNLKDKQTPELFAPNQIPHKSSSKVKRPQKRLSLEEQLNLLEECKANLTEHMESYGIKESQQGLLTDVILFGVY</sequence>
<dbReference type="GO" id="GO:0005634">
    <property type="term" value="C:nucleus"/>
    <property type="evidence" value="ECO:0007669"/>
    <property type="project" value="UniProtKB-SubCell"/>
</dbReference>
<keyword evidence="8 12" id="KW-0539">Nucleus</keyword>
<evidence type="ECO:0000256" key="9">
    <source>
        <dbReference type="ARBA" id="ARBA00047761"/>
    </source>
</evidence>
<evidence type="ECO:0000313" key="15">
    <source>
        <dbReference type="EMBL" id="KAG2393964.1"/>
    </source>
</evidence>
<name>A0AA88H5T1_NAELO</name>
<dbReference type="InterPro" id="IPR039693">
    <property type="entry name" value="Rtr1/RPAP2"/>
</dbReference>
<dbReference type="AlphaFoldDB" id="A0AA88H5T1"/>
<dbReference type="EC" id="3.1.3.16" evidence="12"/>
<dbReference type="Pfam" id="PF04181">
    <property type="entry name" value="RPAP2_Rtr1"/>
    <property type="match status" value="1"/>
</dbReference>
<dbReference type="GeneID" id="68096183"/>
<evidence type="ECO:0000256" key="8">
    <source>
        <dbReference type="ARBA" id="ARBA00023242"/>
    </source>
</evidence>
<dbReference type="InterPro" id="IPR038534">
    <property type="entry name" value="Rtr1/RPAP2_sf"/>
</dbReference>
<proteinExistence type="inferred from homology"/>
<evidence type="ECO:0000256" key="5">
    <source>
        <dbReference type="ARBA" id="ARBA00022801"/>
    </source>
</evidence>
<feature type="compositionally biased region" description="Acidic residues" evidence="13">
    <location>
        <begin position="18"/>
        <end position="29"/>
    </location>
</feature>
<reference evidence="15 16" key="1">
    <citation type="journal article" date="2018" name="BMC Genomics">
        <title>The genome of Naegleria lovaniensis, the basis for a comparative approach to unravel pathogenicity factors of the human pathogenic amoeba N. fowleri.</title>
        <authorList>
            <person name="Liechti N."/>
            <person name="Schurch N."/>
            <person name="Bruggmann R."/>
            <person name="Wittwer M."/>
        </authorList>
    </citation>
    <scope>NUCLEOTIDE SEQUENCE [LARGE SCALE GENOMIC DNA]</scope>
    <source>
        <strain evidence="15 16">ATCC 30569</strain>
    </source>
</reference>
<evidence type="ECO:0000256" key="4">
    <source>
        <dbReference type="ARBA" id="ARBA00022771"/>
    </source>
</evidence>
<evidence type="ECO:0000256" key="13">
    <source>
        <dbReference type="SAM" id="MobiDB-lite"/>
    </source>
</evidence>
<evidence type="ECO:0000256" key="12">
    <source>
        <dbReference type="RuleBase" id="RU367080"/>
    </source>
</evidence>
<feature type="region of interest" description="Disordered" evidence="13">
    <location>
        <begin position="1"/>
        <end position="41"/>
    </location>
</feature>
<evidence type="ECO:0000256" key="10">
    <source>
        <dbReference type="ARBA" id="ARBA00048336"/>
    </source>
</evidence>
<keyword evidence="3 12" id="KW-0479">Metal-binding</keyword>
<evidence type="ECO:0000256" key="6">
    <source>
        <dbReference type="ARBA" id="ARBA00022833"/>
    </source>
</evidence>
<dbReference type="InterPro" id="IPR007308">
    <property type="entry name" value="Rtr1/RPAP2_dom"/>
</dbReference>
<comment type="similarity">
    <text evidence="2 11 12">Belongs to the RPAP2 family.</text>
</comment>
<comment type="catalytic activity">
    <reaction evidence="9 12">
        <text>O-phospho-L-seryl-[protein] + H2O = L-seryl-[protein] + phosphate</text>
        <dbReference type="Rhea" id="RHEA:20629"/>
        <dbReference type="Rhea" id="RHEA-COMP:9863"/>
        <dbReference type="Rhea" id="RHEA-COMP:11604"/>
        <dbReference type="ChEBI" id="CHEBI:15377"/>
        <dbReference type="ChEBI" id="CHEBI:29999"/>
        <dbReference type="ChEBI" id="CHEBI:43474"/>
        <dbReference type="ChEBI" id="CHEBI:83421"/>
        <dbReference type="EC" id="3.1.3.16"/>
    </reaction>
</comment>
<gene>
    <name evidence="15" type="ORF">C9374_003728</name>
</gene>
<dbReference type="RefSeq" id="XP_044555858.1">
    <property type="nucleotide sequence ID" value="XM_044693288.1"/>
</dbReference>
<dbReference type="GO" id="GO:0008270">
    <property type="term" value="F:zinc ion binding"/>
    <property type="evidence" value="ECO:0007669"/>
    <property type="project" value="UniProtKB-KW"/>
</dbReference>
<evidence type="ECO:0000256" key="3">
    <source>
        <dbReference type="ARBA" id="ARBA00022723"/>
    </source>
</evidence>
<feature type="compositionally biased region" description="Polar residues" evidence="13">
    <location>
        <begin position="1"/>
        <end position="11"/>
    </location>
</feature>
<dbReference type="GO" id="GO:0008420">
    <property type="term" value="F:RNA polymerase II CTD heptapeptide repeat phosphatase activity"/>
    <property type="evidence" value="ECO:0007669"/>
    <property type="project" value="UniProtKB-UniRule"/>
</dbReference>
<comment type="caution">
    <text evidence="15">The sequence shown here is derived from an EMBL/GenBank/DDBJ whole genome shotgun (WGS) entry which is preliminary data.</text>
</comment>
<keyword evidence="5 12" id="KW-0378">Hydrolase</keyword>
<comment type="subcellular location">
    <subcellularLocation>
        <location evidence="1 12">Nucleus</location>
    </subcellularLocation>
</comment>
<dbReference type="GO" id="GO:0043175">
    <property type="term" value="F:RNA polymerase core enzyme binding"/>
    <property type="evidence" value="ECO:0007669"/>
    <property type="project" value="UniProtKB-UniRule"/>
</dbReference>
<evidence type="ECO:0000313" key="16">
    <source>
        <dbReference type="Proteomes" id="UP000816034"/>
    </source>
</evidence>
<dbReference type="PROSITE" id="PS51479">
    <property type="entry name" value="ZF_RTR1"/>
    <property type="match status" value="1"/>
</dbReference>
<evidence type="ECO:0000259" key="14">
    <source>
        <dbReference type="PROSITE" id="PS51479"/>
    </source>
</evidence>
<keyword evidence="16" id="KW-1185">Reference proteome</keyword>
<protein>
    <recommendedName>
        <fullName evidence="12">RNA polymerase II subunit B1 CTD phosphatase RPAP2 homolog</fullName>
        <ecNumber evidence="12">3.1.3.16</ecNumber>
    </recommendedName>
</protein>
<comment type="function">
    <text evidence="12">Putative RNA polymerase II subunit B1 C-terminal domain (CTD) phosphatase involved in RNA polymerase II transcription regulation.</text>
</comment>
<evidence type="ECO:0000256" key="1">
    <source>
        <dbReference type="ARBA" id="ARBA00004123"/>
    </source>
</evidence>